<proteinExistence type="predicted"/>
<evidence type="ECO:0000313" key="1">
    <source>
        <dbReference type="EMBL" id="MEA5517730.1"/>
    </source>
</evidence>
<name>A0ABU5TS71_9CYAN</name>
<accession>A0ABU5TS71</accession>
<keyword evidence="2" id="KW-1185">Reference proteome</keyword>
<dbReference type="EMBL" id="JAYGHT010000003">
    <property type="protein sequence ID" value="MEA5517730.1"/>
    <property type="molecule type" value="Genomic_DNA"/>
</dbReference>
<gene>
    <name evidence="1" type="ORF">VB854_02075</name>
</gene>
<dbReference type="Proteomes" id="UP001301728">
    <property type="component" value="Unassembled WGS sequence"/>
</dbReference>
<protein>
    <submittedName>
        <fullName evidence="1">Uncharacterized protein</fullName>
    </submittedName>
</protein>
<organism evidence="1 2">
    <name type="scientific">Limnoraphis robusta CCNP1315</name>
    <dbReference type="NCBI Taxonomy" id="3110306"/>
    <lineage>
        <taxon>Bacteria</taxon>
        <taxon>Bacillati</taxon>
        <taxon>Cyanobacteriota</taxon>
        <taxon>Cyanophyceae</taxon>
        <taxon>Oscillatoriophycideae</taxon>
        <taxon>Oscillatoriales</taxon>
        <taxon>Sirenicapillariaceae</taxon>
        <taxon>Limnoraphis</taxon>
    </lineage>
</organism>
<reference evidence="1 2" key="1">
    <citation type="submission" date="2023-12" db="EMBL/GenBank/DDBJ databases">
        <title>Baltic Sea Cyanobacteria.</title>
        <authorList>
            <person name="Delbaje E."/>
            <person name="Fewer D.P."/>
            <person name="Shishido T.K."/>
        </authorList>
    </citation>
    <scope>NUCLEOTIDE SEQUENCE [LARGE SCALE GENOMIC DNA]</scope>
    <source>
        <strain evidence="1 2">CCNP 1315</strain>
    </source>
</reference>
<dbReference type="RefSeq" id="WP_323274070.1">
    <property type="nucleotide sequence ID" value="NZ_JAYGHT010000003.1"/>
</dbReference>
<sequence>MRVLTLSLLKIEAGNFVQELRNRENVQLYGITDGKAVGTYVEQIFNQYLEIKYLYTPGSAATDGNIRN</sequence>
<evidence type="ECO:0000313" key="2">
    <source>
        <dbReference type="Proteomes" id="UP001301728"/>
    </source>
</evidence>
<comment type="caution">
    <text evidence="1">The sequence shown here is derived from an EMBL/GenBank/DDBJ whole genome shotgun (WGS) entry which is preliminary data.</text>
</comment>